<gene>
    <name evidence="4" type="ORF">PAECIP111802_01519</name>
</gene>
<evidence type="ECO:0000259" key="3">
    <source>
        <dbReference type="PROSITE" id="PS51186"/>
    </source>
</evidence>
<name>A0ABN7TET1_9BACL</name>
<sequence>MKDVSIQRLHRLDLKEIAPLAQESRDEGFRHITRMTDEYESGTNRFDQPGEALFAARDRERIIGICGLNQDPYSMTAGVGRVRRLYVSKSYRRHGVARSLMEQVILEANRHYSVLVLKTDHPIADRFYDSLGFISIGDDDNVSHMLRLDGRSGSRF</sequence>
<evidence type="ECO:0000256" key="2">
    <source>
        <dbReference type="ARBA" id="ARBA00023315"/>
    </source>
</evidence>
<accession>A0ABN7TET1</accession>
<reference evidence="4 5" key="1">
    <citation type="submission" date="2021-06" db="EMBL/GenBank/DDBJ databases">
        <authorList>
            <person name="Criscuolo A."/>
        </authorList>
    </citation>
    <scope>NUCLEOTIDE SEQUENCE [LARGE SCALE GENOMIC DNA]</scope>
    <source>
        <strain evidence="5">CIP 111802</strain>
    </source>
</reference>
<keyword evidence="5" id="KW-1185">Reference proteome</keyword>
<dbReference type="EMBL" id="CAJVCE010000003">
    <property type="protein sequence ID" value="CAG7629057.1"/>
    <property type="molecule type" value="Genomic_DNA"/>
</dbReference>
<dbReference type="InterPro" id="IPR000182">
    <property type="entry name" value="GNAT_dom"/>
</dbReference>
<dbReference type="Pfam" id="PF13673">
    <property type="entry name" value="Acetyltransf_10"/>
    <property type="match status" value="1"/>
</dbReference>
<dbReference type="CDD" id="cd04301">
    <property type="entry name" value="NAT_SF"/>
    <property type="match status" value="1"/>
</dbReference>
<proteinExistence type="predicted"/>
<protein>
    <recommendedName>
        <fullName evidence="3">N-acetyltransferase domain-containing protein</fullName>
    </recommendedName>
</protein>
<organism evidence="4 5">
    <name type="scientific">Paenibacillus allorhizosphaerae</name>
    <dbReference type="NCBI Taxonomy" id="2849866"/>
    <lineage>
        <taxon>Bacteria</taxon>
        <taxon>Bacillati</taxon>
        <taxon>Bacillota</taxon>
        <taxon>Bacilli</taxon>
        <taxon>Bacillales</taxon>
        <taxon>Paenibacillaceae</taxon>
        <taxon>Paenibacillus</taxon>
    </lineage>
</organism>
<evidence type="ECO:0000313" key="5">
    <source>
        <dbReference type="Proteomes" id="UP000730618"/>
    </source>
</evidence>
<evidence type="ECO:0000313" key="4">
    <source>
        <dbReference type="EMBL" id="CAG7629057.1"/>
    </source>
</evidence>
<feature type="domain" description="N-acetyltransferase" evidence="3">
    <location>
        <begin position="4"/>
        <end position="151"/>
    </location>
</feature>
<evidence type="ECO:0000256" key="1">
    <source>
        <dbReference type="ARBA" id="ARBA00022679"/>
    </source>
</evidence>
<dbReference type="PANTHER" id="PTHR43877">
    <property type="entry name" value="AMINOALKYLPHOSPHONATE N-ACETYLTRANSFERASE-RELATED-RELATED"/>
    <property type="match status" value="1"/>
</dbReference>
<dbReference type="InterPro" id="IPR050832">
    <property type="entry name" value="Bact_Acetyltransf"/>
</dbReference>
<keyword evidence="1" id="KW-0808">Transferase</keyword>
<comment type="caution">
    <text evidence="4">The sequence shown here is derived from an EMBL/GenBank/DDBJ whole genome shotgun (WGS) entry which is preliminary data.</text>
</comment>
<dbReference type="Proteomes" id="UP000730618">
    <property type="component" value="Unassembled WGS sequence"/>
</dbReference>
<dbReference type="PROSITE" id="PS51186">
    <property type="entry name" value="GNAT"/>
    <property type="match status" value="1"/>
</dbReference>
<keyword evidence="2" id="KW-0012">Acyltransferase</keyword>